<dbReference type="GeneID" id="22915547"/>
<feature type="region of interest" description="Disordered" evidence="1">
    <location>
        <begin position="415"/>
        <end position="486"/>
    </location>
</feature>
<proteinExistence type="predicted"/>
<dbReference type="EMBL" id="AFNH02001195">
    <property type="protein sequence ID" value="EZG43757.1"/>
    <property type="molecule type" value="Genomic_DNA"/>
</dbReference>
<feature type="region of interest" description="Disordered" evidence="1">
    <location>
        <begin position="290"/>
        <end position="368"/>
    </location>
</feature>
<name>A0A023AYL3_GRENI</name>
<evidence type="ECO:0000256" key="1">
    <source>
        <dbReference type="SAM" id="MobiDB-lite"/>
    </source>
</evidence>
<accession>A0A023AYL3</accession>
<dbReference type="eggNOG" id="ENOG502SGDB">
    <property type="taxonomic scope" value="Eukaryota"/>
</dbReference>
<gene>
    <name evidence="2" type="ORF">GNI_160220</name>
</gene>
<evidence type="ECO:0000313" key="3">
    <source>
        <dbReference type="Proteomes" id="UP000019763"/>
    </source>
</evidence>
<feature type="compositionally biased region" description="Pro residues" evidence="1">
    <location>
        <begin position="473"/>
        <end position="486"/>
    </location>
</feature>
<keyword evidence="3" id="KW-1185">Reference proteome</keyword>
<comment type="caution">
    <text evidence="2">The sequence shown here is derived from an EMBL/GenBank/DDBJ whole genome shotgun (WGS) entry which is preliminary data.</text>
</comment>
<protein>
    <submittedName>
        <fullName evidence="2">Uncharacterized protein</fullName>
    </submittedName>
</protein>
<reference evidence="2" key="1">
    <citation type="submission" date="2013-12" db="EMBL/GenBank/DDBJ databases">
        <authorList>
            <person name="Omoto C.K."/>
            <person name="Sibley D."/>
            <person name="Venepally P."/>
            <person name="Hadjithomas M."/>
            <person name="Karamycheva S."/>
            <person name="Brunk B."/>
            <person name="Roos D."/>
            <person name="Caler E."/>
            <person name="Lorenzi H."/>
        </authorList>
    </citation>
    <scope>NUCLEOTIDE SEQUENCE</scope>
</reference>
<dbReference type="RefSeq" id="XP_011134628.1">
    <property type="nucleotide sequence ID" value="XM_011136326.1"/>
</dbReference>
<feature type="compositionally biased region" description="Low complexity" evidence="1">
    <location>
        <begin position="200"/>
        <end position="227"/>
    </location>
</feature>
<sequence length="486" mass="53321">MPLRFLPLTRVFGSVHSDSVHSDSCLLVAIFCCHIPVLVALDEDGIQLSFVDGLVVKDLVVRPESINRLLAENDTDLRVVGGQIGSLSMSYTAMPGVVTVQLQDVDIRVQPNALRTIGRTLKNKITDLVTAVPEDPPMRDYPMPFDPRCAHLDQYRREPMMPLPVCGDARCRNPVCQRPMFIHPNHHAAYAYGPHPQGPSPNLHGPSPHLHGPSPNLHGSSPHLHGPSPHPHGAHGPGPHCPNPAMGLGPHRCFPQEPCTHYGALPGRPRKASPALCCNVNSGYEDLHEAPPRAVFSPPALASSHDPYGPGPNLRDHRDHHQDRRRDLRYAEDSSFGREREDYRQGGHGSRKHRVRHGLQRRERRYTLEREPLRPAVTHQVDYVQVDDAPNQTHSRIMSQPLRYMPPSAITAVPATTTSATTTSPTAAGPTTPVARTTSFGPTTTTFAPASLSNSQPSTLLYVERRSPRSIDPQPPVPPPPGSLVQ</sequence>
<feature type="compositionally biased region" description="Basic and acidic residues" evidence="1">
    <location>
        <begin position="314"/>
        <end position="345"/>
    </location>
</feature>
<dbReference type="VEuPathDB" id="CryptoDB:GNI_160220"/>
<organism evidence="2 3">
    <name type="scientific">Gregarina niphandrodes</name>
    <name type="common">Septate eugregarine</name>
    <dbReference type="NCBI Taxonomy" id="110365"/>
    <lineage>
        <taxon>Eukaryota</taxon>
        <taxon>Sar</taxon>
        <taxon>Alveolata</taxon>
        <taxon>Apicomplexa</taxon>
        <taxon>Conoidasida</taxon>
        <taxon>Gregarinasina</taxon>
        <taxon>Eugregarinorida</taxon>
        <taxon>Gregarinidae</taxon>
        <taxon>Gregarina</taxon>
    </lineage>
</organism>
<feature type="compositionally biased region" description="Low complexity" evidence="1">
    <location>
        <begin position="415"/>
        <end position="451"/>
    </location>
</feature>
<dbReference type="OrthoDB" id="331139at2759"/>
<evidence type="ECO:0000313" key="2">
    <source>
        <dbReference type="EMBL" id="EZG43757.1"/>
    </source>
</evidence>
<feature type="compositionally biased region" description="Basic residues" evidence="1">
    <location>
        <begin position="349"/>
        <end position="364"/>
    </location>
</feature>
<dbReference type="AlphaFoldDB" id="A0A023AYL3"/>
<dbReference type="Proteomes" id="UP000019763">
    <property type="component" value="Unassembled WGS sequence"/>
</dbReference>
<feature type="region of interest" description="Disordered" evidence="1">
    <location>
        <begin position="191"/>
        <end position="243"/>
    </location>
</feature>